<dbReference type="PANTHER" id="PTHR12526:SF637">
    <property type="entry name" value="GLYCOSYLTRANSFERASE EPSF-RELATED"/>
    <property type="match status" value="1"/>
</dbReference>
<evidence type="ECO:0000259" key="1">
    <source>
        <dbReference type="Pfam" id="PF00534"/>
    </source>
</evidence>
<name>A0ABX7H1V9_9GAMM</name>
<evidence type="ECO:0000313" key="3">
    <source>
        <dbReference type="Proteomes" id="UP000663181"/>
    </source>
</evidence>
<reference evidence="2 3" key="1">
    <citation type="submission" date="2020-10" db="EMBL/GenBank/DDBJ databases">
        <title>Phylogeny of dyella-like bacteria.</title>
        <authorList>
            <person name="Fu J."/>
        </authorList>
    </citation>
    <scope>NUCLEOTIDE SEQUENCE [LARGE SCALE GENOMIC DNA]</scope>
    <source>
        <strain evidence="2 3">DHOB09</strain>
    </source>
</reference>
<feature type="domain" description="Glycosyl transferase family 1" evidence="1">
    <location>
        <begin position="164"/>
        <end position="317"/>
    </location>
</feature>
<sequence>MADIPEAAASSGIRMSFIQAAGHTEQMTRQGIDYHFNDVSSLKAVIDRGHRFARLLNDIKADVLHVHGLGFPQDVFAIAHHLPQLPILFQDHADHVPRWWRRLHWRRWYRCAAGVAFTAADMAGPFMDAGVFAPSTPLFEVPESSSRFTLGDHHGARADTGLYGDPCIVWVGHLTPGKDPLTMLDGVARAASQRPGLQLWCAFGTSPLMDDVKRRIASDLRLHGRVHLLGNVPHARVERLMQAADVFVSASLSESCGYALLEAMACGALPVVTDIPAFRTLTGGGRIGELYPCGDPVKLAEALLRASHSRPKRAHIRAHFDEALSFHAVGRKWAGAYEHVLQHRGGIR</sequence>
<dbReference type="EMBL" id="CP064030">
    <property type="protein sequence ID" value="QRN55857.1"/>
    <property type="molecule type" value="Genomic_DNA"/>
</dbReference>
<dbReference type="CDD" id="cd03801">
    <property type="entry name" value="GT4_PimA-like"/>
    <property type="match status" value="1"/>
</dbReference>
<dbReference type="PANTHER" id="PTHR12526">
    <property type="entry name" value="GLYCOSYLTRANSFERASE"/>
    <property type="match status" value="1"/>
</dbReference>
<dbReference type="Proteomes" id="UP000663181">
    <property type="component" value="Chromosome"/>
</dbReference>
<dbReference type="SUPFAM" id="SSF53756">
    <property type="entry name" value="UDP-Glycosyltransferase/glycogen phosphorylase"/>
    <property type="match status" value="1"/>
</dbReference>
<dbReference type="InterPro" id="IPR001296">
    <property type="entry name" value="Glyco_trans_1"/>
</dbReference>
<evidence type="ECO:0000313" key="2">
    <source>
        <dbReference type="EMBL" id="QRN55857.1"/>
    </source>
</evidence>
<dbReference type="Gene3D" id="3.40.50.2000">
    <property type="entry name" value="Glycogen Phosphorylase B"/>
    <property type="match status" value="2"/>
</dbReference>
<organism evidence="2 3">
    <name type="scientific">Dyella caseinilytica</name>
    <dbReference type="NCBI Taxonomy" id="1849581"/>
    <lineage>
        <taxon>Bacteria</taxon>
        <taxon>Pseudomonadati</taxon>
        <taxon>Pseudomonadota</taxon>
        <taxon>Gammaproteobacteria</taxon>
        <taxon>Lysobacterales</taxon>
        <taxon>Rhodanobacteraceae</taxon>
        <taxon>Dyella</taxon>
    </lineage>
</organism>
<gene>
    <name evidence="2" type="ORF">ISN74_09925</name>
</gene>
<dbReference type="Pfam" id="PF00534">
    <property type="entry name" value="Glycos_transf_1"/>
    <property type="match status" value="1"/>
</dbReference>
<proteinExistence type="predicted"/>
<keyword evidence="3" id="KW-1185">Reference proteome</keyword>
<accession>A0ABX7H1V9</accession>
<protein>
    <submittedName>
        <fullName evidence="2">Glycosyltransferase family 4 protein</fullName>
    </submittedName>
</protein>